<protein>
    <submittedName>
        <fullName evidence="1">Uncharacterized protein</fullName>
    </submittedName>
</protein>
<dbReference type="RefSeq" id="WP_018082838.1">
    <property type="nucleotide sequence ID" value="NZ_AQWM01000019.1"/>
</dbReference>
<dbReference type="Proteomes" id="UP000017837">
    <property type="component" value="Unassembled WGS sequence"/>
</dbReference>
<dbReference type="PATRIC" id="fig|1121022.4.peg.1383"/>
<gene>
    <name evidence="1" type="ORF">ABENE_06925</name>
</gene>
<name>V4PZH6_9CAUL</name>
<proteinExistence type="predicted"/>
<evidence type="ECO:0000313" key="2">
    <source>
        <dbReference type="Proteomes" id="UP000017837"/>
    </source>
</evidence>
<sequence length="104" mass="11547">MSRRAAKELAGLSGSADLTLFPVDQNAIQRLAHIVTPDQLQQNRLTTIATIMALLEPVLKDIDRMEELAGTLHPTPPDLIKAIAEARETVEHFYVLLGDSFRWA</sequence>
<dbReference type="EMBL" id="AWGB01000010">
    <property type="protein sequence ID" value="ESQ92829.1"/>
    <property type="molecule type" value="Genomic_DNA"/>
</dbReference>
<evidence type="ECO:0000313" key="1">
    <source>
        <dbReference type="EMBL" id="ESQ92829.1"/>
    </source>
</evidence>
<comment type="caution">
    <text evidence="1">The sequence shown here is derived from an EMBL/GenBank/DDBJ whole genome shotgun (WGS) entry which is preliminary data.</text>
</comment>
<accession>V4PZH6</accession>
<dbReference type="AlphaFoldDB" id="V4PZH6"/>
<keyword evidence="2" id="KW-1185">Reference proteome</keyword>
<organism evidence="1 2">
    <name type="scientific">Asticcacaulis benevestitus DSM 16100 = ATCC BAA-896</name>
    <dbReference type="NCBI Taxonomy" id="1121022"/>
    <lineage>
        <taxon>Bacteria</taxon>
        <taxon>Pseudomonadati</taxon>
        <taxon>Pseudomonadota</taxon>
        <taxon>Alphaproteobacteria</taxon>
        <taxon>Caulobacterales</taxon>
        <taxon>Caulobacteraceae</taxon>
        <taxon>Asticcacaulis</taxon>
    </lineage>
</organism>
<reference evidence="1 2" key="1">
    <citation type="journal article" date="2014" name="Nature">
        <title>Sequential evolution of bacterial morphology by co-option of a developmental regulator.</title>
        <authorList>
            <person name="Jiang C."/>
            <person name="Brown P.J."/>
            <person name="Ducret A."/>
            <person name="Brun Y.V."/>
        </authorList>
    </citation>
    <scope>NUCLEOTIDE SEQUENCE [LARGE SCALE GENOMIC DNA]</scope>
    <source>
        <strain evidence="1 2">DSM 16100</strain>
    </source>
</reference>